<name>A0A915SYG8_9ARCH</name>
<dbReference type="InterPro" id="IPR036351">
    <property type="entry name" value="Ribosomal_eL32_sf"/>
</dbReference>
<evidence type="ECO:0000313" key="7">
    <source>
        <dbReference type="Proteomes" id="UP001055553"/>
    </source>
</evidence>
<dbReference type="GO" id="GO:0022625">
    <property type="term" value="C:cytosolic large ribosomal subunit"/>
    <property type="evidence" value="ECO:0007669"/>
    <property type="project" value="TreeGrafter"/>
</dbReference>
<keyword evidence="7" id="KW-1185">Reference proteome</keyword>
<evidence type="ECO:0000256" key="4">
    <source>
        <dbReference type="ARBA" id="ARBA00035229"/>
    </source>
</evidence>
<dbReference type="GO" id="GO:0006412">
    <property type="term" value="P:translation"/>
    <property type="evidence" value="ECO:0007669"/>
    <property type="project" value="InterPro"/>
</dbReference>
<dbReference type="PANTHER" id="PTHR23413:SF1">
    <property type="entry name" value="RIBOSOMAL PROTEIN L32"/>
    <property type="match status" value="1"/>
</dbReference>
<evidence type="ECO:0000313" key="6">
    <source>
        <dbReference type="EMBL" id="BBL45800.1"/>
    </source>
</evidence>
<dbReference type="GeneID" id="74568598"/>
<dbReference type="InterPro" id="IPR023654">
    <property type="entry name" value="Ribosomal_eL32_arc"/>
</dbReference>
<keyword evidence="2 6" id="KW-0689">Ribosomal protein</keyword>
<accession>A0A915SYG8</accession>
<reference evidence="7" key="1">
    <citation type="journal article" date="2022" name="Int. J. Syst. Evol. Microbiol.">
        <title>Nanobdella aerobiophila gen. nov., sp. nov., a thermoacidophilic, obligate ectosymbiotic archaeon, and proposal of Nanobdellaceae fam. nov., Nanobdellales ord. nov. and Nanobdellia class. nov.</title>
        <authorList>
            <person name="Kato S."/>
            <person name="Ogasawara A."/>
            <person name="Itoh T."/>
            <person name="Sakai H.D."/>
            <person name="Shimizu M."/>
            <person name="Yuki M."/>
            <person name="Kaneko M."/>
            <person name="Takashina T."/>
            <person name="Ohkuma M."/>
        </authorList>
    </citation>
    <scope>NUCLEOTIDE SEQUENCE [LARGE SCALE GENOMIC DNA]</scope>
    <source>
        <strain evidence="7">MJ1</strain>
    </source>
</reference>
<dbReference type="GO" id="GO:0003735">
    <property type="term" value="F:structural constituent of ribosome"/>
    <property type="evidence" value="ECO:0007669"/>
    <property type="project" value="InterPro"/>
</dbReference>
<gene>
    <name evidence="6" type="ORF">MJ1_0655</name>
</gene>
<dbReference type="Proteomes" id="UP001055553">
    <property type="component" value="Chromosome"/>
</dbReference>
<dbReference type="KEGG" id="naer:MJ1_0655"/>
<dbReference type="InterPro" id="IPR001515">
    <property type="entry name" value="Ribosomal_eL32"/>
</dbReference>
<dbReference type="SMART" id="SM01393">
    <property type="entry name" value="Ribosomal_L32e"/>
    <property type="match status" value="1"/>
</dbReference>
<evidence type="ECO:0000256" key="3">
    <source>
        <dbReference type="ARBA" id="ARBA00023274"/>
    </source>
</evidence>
<keyword evidence="3" id="KW-0687">Ribonucleoprotein</keyword>
<dbReference type="EMBL" id="AP019769">
    <property type="protein sequence ID" value="BBL45800.1"/>
    <property type="molecule type" value="Genomic_DNA"/>
</dbReference>
<evidence type="ECO:0000256" key="2">
    <source>
        <dbReference type="ARBA" id="ARBA00022980"/>
    </source>
</evidence>
<comment type="similarity">
    <text evidence="1">Belongs to the eukaryotic ribosomal protein eL32 family.</text>
</comment>
<sequence>MSNLLKLRRRIKLRKPNYFRLQWWKVISQKNNKDSWRRPRGIHSKVRRRLKGRHKMVEVGYGSPKVVRNLLPNGKMGRLVYNTMDLEKIDKDRESAIIARTVGKKKRQEIINRAKELNIEVFNI</sequence>
<protein>
    <recommendedName>
        <fullName evidence="4">Large ribosomal subunit protein eL32</fullName>
    </recommendedName>
    <alternativeName>
        <fullName evidence="5">50S ribosomal protein L32e</fullName>
    </alternativeName>
</protein>
<dbReference type="SUPFAM" id="SSF52042">
    <property type="entry name" value="Ribosomal protein L32e"/>
    <property type="match status" value="1"/>
</dbReference>
<evidence type="ECO:0000256" key="1">
    <source>
        <dbReference type="ARBA" id="ARBA00008431"/>
    </source>
</evidence>
<proteinExistence type="inferred from homology"/>
<dbReference type="RefSeq" id="WP_258393111.1">
    <property type="nucleotide sequence ID" value="NZ_AP019769.1"/>
</dbReference>
<dbReference type="Pfam" id="PF01655">
    <property type="entry name" value="Ribosomal_L32e"/>
    <property type="match status" value="1"/>
</dbReference>
<dbReference type="AlphaFoldDB" id="A0A915SYG8"/>
<evidence type="ECO:0000256" key="5">
    <source>
        <dbReference type="ARBA" id="ARBA00035377"/>
    </source>
</evidence>
<dbReference type="PANTHER" id="PTHR23413">
    <property type="entry name" value="60S RIBOSOMAL PROTEIN L32 AND DNA-DIRECTED RNA POLYMERASE II, SUBUNIT N"/>
    <property type="match status" value="1"/>
</dbReference>
<dbReference type="NCBIfam" id="NF006332">
    <property type="entry name" value="PRK08562.1"/>
    <property type="match status" value="1"/>
</dbReference>
<organism evidence="6 7">
    <name type="scientific">Nanobdella aerobiophila</name>
    <dbReference type="NCBI Taxonomy" id="2586965"/>
    <lineage>
        <taxon>Archaea</taxon>
        <taxon>Nanobdellota</taxon>
        <taxon>Nanobdellia</taxon>
        <taxon>Nanobdellales</taxon>
        <taxon>Nanobdellaceae</taxon>
        <taxon>Nanobdella</taxon>
    </lineage>
</organism>